<gene>
    <name evidence="1" type="ORF">FQA47_013650</name>
</gene>
<dbReference type="Proteomes" id="UP000646548">
    <property type="component" value="Unassembled WGS sequence"/>
</dbReference>
<sequence>MTGVARWNFQRLVELKLSAVRLPAVFDPALIVDLSSASERAMEDAAPSPLPLLSGVGPSTLACSHEGGH</sequence>
<dbReference type="AlphaFoldDB" id="A0A834F352"/>
<reference evidence="1" key="1">
    <citation type="journal article" name="BMC Genomics">
        <title>Long-read sequencing and de novo genome assembly of marine medaka (Oryzias melastigma).</title>
        <authorList>
            <person name="Liang P."/>
            <person name="Saqib H.S.A."/>
            <person name="Ni X."/>
            <person name="Shen Y."/>
        </authorList>
    </citation>
    <scope>NUCLEOTIDE SEQUENCE</scope>
    <source>
        <strain evidence="1">Bigg-433</strain>
    </source>
</reference>
<evidence type="ECO:0000313" key="2">
    <source>
        <dbReference type="Proteomes" id="UP000646548"/>
    </source>
</evidence>
<protein>
    <submittedName>
        <fullName evidence="1">Uncharacterized protein</fullName>
    </submittedName>
</protein>
<evidence type="ECO:0000313" key="1">
    <source>
        <dbReference type="EMBL" id="KAF6719101.1"/>
    </source>
</evidence>
<name>A0A834F352_ORYME</name>
<accession>A0A834F352</accession>
<proteinExistence type="predicted"/>
<dbReference type="EMBL" id="WKFB01000647">
    <property type="protein sequence ID" value="KAF6719101.1"/>
    <property type="molecule type" value="Genomic_DNA"/>
</dbReference>
<organism evidence="1 2">
    <name type="scientific">Oryzias melastigma</name>
    <name type="common">Marine medaka</name>
    <dbReference type="NCBI Taxonomy" id="30732"/>
    <lineage>
        <taxon>Eukaryota</taxon>
        <taxon>Metazoa</taxon>
        <taxon>Chordata</taxon>
        <taxon>Craniata</taxon>
        <taxon>Vertebrata</taxon>
        <taxon>Euteleostomi</taxon>
        <taxon>Actinopterygii</taxon>
        <taxon>Neopterygii</taxon>
        <taxon>Teleostei</taxon>
        <taxon>Neoteleostei</taxon>
        <taxon>Acanthomorphata</taxon>
        <taxon>Ovalentaria</taxon>
        <taxon>Atherinomorphae</taxon>
        <taxon>Beloniformes</taxon>
        <taxon>Adrianichthyidae</taxon>
        <taxon>Oryziinae</taxon>
        <taxon>Oryzias</taxon>
    </lineage>
</organism>
<comment type="caution">
    <text evidence="1">The sequence shown here is derived from an EMBL/GenBank/DDBJ whole genome shotgun (WGS) entry which is preliminary data.</text>
</comment>